<organism evidence="1 2">
    <name type="scientific">Arachidicoccus ginsenosidivorans</name>
    <dbReference type="NCBI Taxonomy" id="496057"/>
    <lineage>
        <taxon>Bacteria</taxon>
        <taxon>Pseudomonadati</taxon>
        <taxon>Bacteroidota</taxon>
        <taxon>Chitinophagia</taxon>
        <taxon>Chitinophagales</taxon>
        <taxon>Chitinophagaceae</taxon>
        <taxon>Arachidicoccus</taxon>
    </lineage>
</organism>
<dbReference type="EMBL" id="CP042434">
    <property type="protein sequence ID" value="QEC74072.1"/>
    <property type="molecule type" value="Genomic_DNA"/>
</dbReference>
<dbReference type="AlphaFoldDB" id="A0A5B8VT29"/>
<dbReference type="Proteomes" id="UP000321291">
    <property type="component" value="Chromosome"/>
</dbReference>
<proteinExistence type="predicted"/>
<keyword evidence="2" id="KW-1185">Reference proteome</keyword>
<accession>A0A5B8VT29</accession>
<reference evidence="1 2" key="1">
    <citation type="journal article" date="2017" name="Int. J. Syst. Evol. Microbiol.">
        <title>Arachidicoccus ginsenosidivorans sp. nov., with ginsenoside-converting activity isolated from ginseng cultivating soil.</title>
        <authorList>
            <person name="Siddiqi M.Z."/>
            <person name="Aslam Z."/>
            <person name="Im W.T."/>
        </authorList>
    </citation>
    <scope>NUCLEOTIDE SEQUENCE [LARGE SCALE GENOMIC DNA]</scope>
    <source>
        <strain evidence="1 2">Gsoil 809</strain>
    </source>
</reference>
<name>A0A5B8VT29_9BACT</name>
<dbReference type="KEGG" id="agi:FSB73_22800"/>
<dbReference type="RefSeq" id="WP_146787713.1">
    <property type="nucleotide sequence ID" value="NZ_CP042434.1"/>
</dbReference>
<sequence length="468" mass="51813">MKRFYYMIMLLCIQVSAFAQVKNGFILYPKGAQTLEPEQEMTISLHYAPIIGKDPLKSMFGIELSPYVIRWTVNGKNMNELSPADGSLSFVHRFDLSAVKYKAPAISPAKNPVAIAVEVKAKDNSTIWLVCNATIQPSQYKITLEAEQTLPLIGQDIMLHGQCYANLKAAVDGTYFLEPLDKTRNMQIKVEKAVSVEKDGTSKKLISPMIYSIPFLFTVDKLDKAHPMGNATMNLYYTSPQKGQVVWKIQGDGHTIVRTVDIDKGTLTYSPGNTVQLGVSGNSGQNSIAMATATELELIAGIRRMNIRETIDNAHRNMSGSEDMKDMALRMQAHEKDPNYFKTKQGEADLQKLMALRQKIGGNITNTSTKTKNINAKINDQYANNPNYINSKAFKADREEAMDSKGEDAFRTQGQATVAEVTPEGALLRIEGKFNSNNSQAFLQEVKGTSIGGGEQTATFKIKVEKIK</sequence>
<protein>
    <submittedName>
        <fullName evidence="1">Uncharacterized protein</fullName>
    </submittedName>
</protein>
<evidence type="ECO:0000313" key="1">
    <source>
        <dbReference type="EMBL" id="QEC74072.1"/>
    </source>
</evidence>
<evidence type="ECO:0000313" key="2">
    <source>
        <dbReference type="Proteomes" id="UP000321291"/>
    </source>
</evidence>
<gene>
    <name evidence="1" type="ORF">FSB73_22800</name>
</gene>
<dbReference type="OrthoDB" id="770607at2"/>